<dbReference type="Gene3D" id="3.30.70.330">
    <property type="match status" value="1"/>
</dbReference>
<dbReference type="InterPro" id="IPR001014">
    <property type="entry name" value="Ribosomal_uL23_CS"/>
</dbReference>
<dbReference type="NCBIfam" id="NF004363">
    <property type="entry name" value="PRK05738.2-4"/>
    <property type="match status" value="1"/>
</dbReference>
<evidence type="ECO:0000313" key="8">
    <source>
        <dbReference type="EMBL" id="SFC81335.1"/>
    </source>
</evidence>
<keyword evidence="9" id="KW-1185">Reference proteome</keyword>
<keyword evidence="2 6" id="KW-0699">rRNA-binding</keyword>
<organism evidence="8 9">
    <name type="scientific">Clostridium uliginosum</name>
    <dbReference type="NCBI Taxonomy" id="119641"/>
    <lineage>
        <taxon>Bacteria</taxon>
        <taxon>Bacillati</taxon>
        <taxon>Bacillota</taxon>
        <taxon>Clostridia</taxon>
        <taxon>Eubacteriales</taxon>
        <taxon>Clostridiaceae</taxon>
        <taxon>Clostridium</taxon>
    </lineage>
</organism>
<dbReference type="AlphaFoldDB" id="A0A1I1M7Z2"/>
<evidence type="ECO:0000256" key="4">
    <source>
        <dbReference type="ARBA" id="ARBA00022980"/>
    </source>
</evidence>
<keyword evidence="5 6" id="KW-0687">Ribonucleoprotein</keyword>
<dbReference type="PROSITE" id="PS00050">
    <property type="entry name" value="RIBOSOMAL_L23"/>
    <property type="match status" value="1"/>
</dbReference>
<dbReference type="SUPFAM" id="SSF54189">
    <property type="entry name" value="Ribosomal proteins S24e, L23 and L15e"/>
    <property type="match status" value="1"/>
</dbReference>
<evidence type="ECO:0000256" key="3">
    <source>
        <dbReference type="ARBA" id="ARBA00022884"/>
    </source>
</evidence>
<dbReference type="GO" id="GO:1990904">
    <property type="term" value="C:ribonucleoprotein complex"/>
    <property type="evidence" value="ECO:0007669"/>
    <property type="project" value="UniProtKB-KW"/>
</dbReference>
<dbReference type="OrthoDB" id="9793353at2"/>
<dbReference type="GO" id="GO:0019843">
    <property type="term" value="F:rRNA binding"/>
    <property type="evidence" value="ECO:0007669"/>
    <property type="project" value="UniProtKB-UniRule"/>
</dbReference>
<dbReference type="PANTHER" id="PTHR11620">
    <property type="entry name" value="60S RIBOSOMAL PROTEIN L23A"/>
    <property type="match status" value="1"/>
</dbReference>
<proteinExistence type="inferred from homology"/>
<dbReference type="FunFam" id="3.30.70.330:FF:000001">
    <property type="entry name" value="50S ribosomal protein L23"/>
    <property type="match status" value="1"/>
</dbReference>
<dbReference type="Proteomes" id="UP000199263">
    <property type="component" value="Unassembled WGS sequence"/>
</dbReference>
<evidence type="ECO:0000256" key="5">
    <source>
        <dbReference type="ARBA" id="ARBA00023274"/>
    </source>
</evidence>
<gene>
    <name evidence="6" type="primary">rplW</name>
    <name evidence="8" type="ORF">SAMN05421842_11052</name>
</gene>
<keyword evidence="3 6" id="KW-0694">RNA-binding</keyword>
<comment type="function">
    <text evidence="6">One of the early assembly proteins it binds 23S rRNA. One of the proteins that surrounds the polypeptide exit tunnel on the outside of the ribosome. Forms the main docking site for trigger factor binding to the ribosome.</text>
</comment>
<dbReference type="GO" id="GO:0006412">
    <property type="term" value="P:translation"/>
    <property type="evidence" value="ECO:0007669"/>
    <property type="project" value="UniProtKB-UniRule"/>
</dbReference>
<sequence length="98" mass="11141">MKLTSHDIIRKPVITEKSMAAMAEKKYTFMVHVDTNKSQIKRAVEEVFDVKVEDVKTINGLGKTKRMGVHVGKRADYKKAIVKLSEESKGIEFFEGLQ</sequence>
<accession>A0A1I1M7Z2</accession>
<dbReference type="GO" id="GO:0005840">
    <property type="term" value="C:ribosome"/>
    <property type="evidence" value="ECO:0007669"/>
    <property type="project" value="UniProtKB-KW"/>
</dbReference>
<dbReference type="HAMAP" id="MF_01369_B">
    <property type="entry name" value="Ribosomal_uL23_B"/>
    <property type="match status" value="1"/>
</dbReference>
<dbReference type="GO" id="GO:0003735">
    <property type="term" value="F:structural constituent of ribosome"/>
    <property type="evidence" value="ECO:0007669"/>
    <property type="project" value="InterPro"/>
</dbReference>
<evidence type="ECO:0000256" key="1">
    <source>
        <dbReference type="ARBA" id="ARBA00006700"/>
    </source>
</evidence>
<dbReference type="InterPro" id="IPR012678">
    <property type="entry name" value="Ribosomal_uL23/eL15/eS24_sf"/>
</dbReference>
<dbReference type="InterPro" id="IPR012677">
    <property type="entry name" value="Nucleotide-bd_a/b_plait_sf"/>
</dbReference>
<protein>
    <recommendedName>
        <fullName evidence="6">Large ribosomal subunit protein uL23</fullName>
    </recommendedName>
</protein>
<evidence type="ECO:0000256" key="6">
    <source>
        <dbReference type="HAMAP-Rule" id="MF_01369"/>
    </source>
</evidence>
<comment type="similarity">
    <text evidence="1 6 7">Belongs to the universal ribosomal protein uL23 family.</text>
</comment>
<keyword evidence="4 6" id="KW-0689">Ribosomal protein</keyword>
<dbReference type="EMBL" id="FOMG01000010">
    <property type="protein sequence ID" value="SFC81335.1"/>
    <property type="molecule type" value="Genomic_DNA"/>
</dbReference>
<comment type="subunit">
    <text evidence="6">Part of the 50S ribosomal subunit. Contacts protein L29, and trigger factor when it is bound to the ribosome.</text>
</comment>
<reference evidence="8 9" key="1">
    <citation type="submission" date="2016-10" db="EMBL/GenBank/DDBJ databases">
        <authorList>
            <person name="de Groot N.N."/>
        </authorList>
    </citation>
    <scope>NUCLEOTIDE SEQUENCE [LARGE SCALE GENOMIC DNA]</scope>
    <source>
        <strain evidence="8 9">DSM 12992</strain>
    </source>
</reference>
<evidence type="ECO:0000313" key="9">
    <source>
        <dbReference type="Proteomes" id="UP000199263"/>
    </source>
</evidence>
<evidence type="ECO:0000256" key="2">
    <source>
        <dbReference type="ARBA" id="ARBA00022730"/>
    </source>
</evidence>
<dbReference type="InterPro" id="IPR013025">
    <property type="entry name" value="Ribosomal_uL23-like"/>
</dbReference>
<name>A0A1I1M7Z2_9CLOT</name>
<dbReference type="Pfam" id="PF00276">
    <property type="entry name" value="Ribosomal_L23"/>
    <property type="match status" value="1"/>
</dbReference>
<evidence type="ECO:0000256" key="7">
    <source>
        <dbReference type="RuleBase" id="RU003934"/>
    </source>
</evidence>
<dbReference type="RefSeq" id="WP_090090797.1">
    <property type="nucleotide sequence ID" value="NZ_FOMG01000010.1"/>
</dbReference>
<dbReference type="STRING" id="119641.SAMN05421842_11052"/>